<feature type="transmembrane region" description="Helical" evidence="7">
    <location>
        <begin position="60"/>
        <end position="79"/>
    </location>
</feature>
<organism evidence="9 10">
    <name type="scientific">Paenibacillus pseudetheri</name>
    <dbReference type="NCBI Taxonomy" id="2897682"/>
    <lineage>
        <taxon>Bacteria</taxon>
        <taxon>Bacillati</taxon>
        <taxon>Bacillota</taxon>
        <taxon>Bacilli</taxon>
        <taxon>Bacillales</taxon>
        <taxon>Paenibacillaceae</taxon>
        <taxon>Paenibacillus</taxon>
    </lineage>
</organism>
<comment type="caution">
    <text evidence="9">The sequence shown here is derived from an EMBL/GenBank/DDBJ whole genome shotgun (WGS) entry which is preliminary data.</text>
</comment>
<keyword evidence="3 7" id="KW-0812">Transmembrane</keyword>
<gene>
    <name evidence="9" type="ORF">PAECIP111894_04357</name>
</gene>
<feature type="transmembrane region" description="Helical" evidence="7">
    <location>
        <begin position="617"/>
        <end position="640"/>
    </location>
</feature>
<dbReference type="EMBL" id="CAKMAB010000030">
    <property type="protein sequence ID" value="CAH1058184.1"/>
    <property type="molecule type" value="Genomic_DNA"/>
</dbReference>
<evidence type="ECO:0000259" key="8">
    <source>
        <dbReference type="Pfam" id="PF02687"/>
    </source>
</evidence>
<feature type="domain" description="ABC3 transporter permease C-terminal" evidence="8">
    <location>
        <begin position="526"/>
        <end position="643"/>
    </location>
</feature>
<evidence type="ECO:0000256" key="5">
    <source>
        <dbReference type="ARBA" id="ARBA00023136"/>
    </source>
</evidence>
<keyword evidence="4 7" id="KW-1133">Transmembrane helix</keyword>
<dbReference type="InterPro" id="IPR050250">
    <property type="entry name" value="Macrolide_Exporter_MacB"/>
</dbReference>
<sequence length="651" mass="73832">MFSYIVKNMYRHKLRLVLTFILLVASVILVSFSLQVLLNFSNMINSSWTSPSMKEDLESVTNLILMFMAILIGFSYVMINNTYSVILHGRIQEFTLLNRLGMYRTRIKRMLYIEIVMLGTVSVIIGATLGTVLSYWYMHQYNMKSKVIYSEVIVYILALTIPMLIFIIHKNLKQLPIGILQLTTTSKKIQKQNNTVQYVKANEMIKKWIWLIVGVAVIIYSFMGLGKLISTVFNLNLGTQAIQNINDISFWVGVFIALGPTILIILKILGVWAKSSKLTSLHLAVQQNLYTFRKIKTLTVSFMFSTLLIVGMLGFYHSAKSSVANFAEDHIHYSHVIVSNQPITKSEGELKGYVETEWKGRSVETALTLEANNEKDKYLLVTGINPNYFNIEELSYINSGNELEIFKKKEFLPIIFSANRAADKDFSIGDELEYNVGNRKLTVKIVETYRPLNLLQGYVSRQSLSQLLYGQDDIYNTVYLIGGTDKDAEQISSFLGIKNASISNMGDLKREYKSQAIKGTEMIEAFLYINLLFTTSLIINMFLLSLQDRTKQFAMLRIVGVSKLKLVGSMCIEGLLIFLLGSFLGWELGVEFIKGAVMYMNDSISVPMETHVPVLNLSATLAVCFLALFVSTVIIGYSALRKNALEYMYKE</sequence>
<evidence type="ECO:0000256" key="4">
    <source>
        <dbReference type="ARBA" id="ARBA00022989"/>
    </source>
</evidence>
<proteinExistence type="inferred from homology"/>
<feature type="transmembrane region" description="Helical" evidence="7">
    <location>
        <begin position="250"/>
        <end position="274"/>
    </location>
</feature>
<keyword evidence="5 7" id="KW-0472">Membrane</keyword>
<evidence type="ECO:0000313" key="10">
    <source>
        <dbReference type="Proteomes" id="UP000838749"/>
    </source>
</evidence>
<keyword evidence="10" id="KW-1185">Reference proteome</keyword>
<feature type="transmembrane region" description="Helical" evidence="7">
    <location>
        <begin position="208"/>
        <end position="230"/>
    </location>
</feature>
<name>A0ABN8FNW2_9BACL</name>
<dbReference type="Pfam" id="PF02687">
    <property type="entry name" value="FtsX"/>
    <property type="match status" value="2"/>
</dbReference>
<evidence type="ECO:0000256" key="6">
    <source>
        <dbReference type="ARBA" id="ARBA00038076"/>
    </source>
</evidence>
<keyword evidence="2" id="KW-1003">Cell membrane</keyword>
<protein>
    <recommendedName>
        <fullName evidence="8">ABC3 transporter permease C-terminal domain-containing protein</fullName>
    </recommendedName>
</protein>
<evidence type="ECO:0000256" key="7">
    <source>
        <dbReference type="SAM" id="Phobius"/>
    </source>
</evidence>
<dbReference type="Proteomes" id="UP000838749">
    <property type="component" value="Unassembled WGS sequence"/>
</dbReference>
<feature type="domain" description="ABC3 transporter permease C-terminal" evidence="8">
    <location>
        <begin position="66"/>
        <end position="167"/>
    </location>
</feature>
<comment type="subcellular location">
    <subcellularLocation>
        <location evidence="1">Cell membrane</location>
        <topology evidence="1">Multi-pass membrane protein</topology>
    </subcellularLocation>
</comment>
<dbReference type="PANTHER" id="PTHR30572">
    <property type="entry name" value="MEMBRANE COMPONENT OF TRANSPORTER-RELATED"/>
    <property type="match status" value="1"/>
</dbReference>
<evidence type="ECO:0000256" key="1">
    <source>
        <dbReference type="ARBA" id="ARBA00004651"/>
    </source>
</evidence>
<evidence type="ECO:0000313" key="9">
    <source>
        <dbReference type="EMBL" id="CAH1058184.1"/>
    </source>
</evidence>
<accession>A0ABN8FNW2</accession>
<dbReference type="InterPro" id="IPR003838">
    <property type="entry name" value="ABC3_permease_C"/>
</dbReference>
<dbReference type="PANTHER" id="PTHR30572:SF4">
    <property type="entry name" value="ABC TRANSPORTER PERMEASE YTRF"/>
    <property type="match status" value="1"/>
</dbReference>
<feature type="transmembrane region" description="Helical" evidence="7">
    <location>
        <begin position="148"/>
        <end position="168"/>
    </location>
</feature>
<feature type="transmembrane region" description="Helical" evidence="7">
    <location>
        <begin position="16"/>
        <end position="40"/>
    </location>
</feature>
<feature type="transmembrane region" description="Helical" evidence="7">
    <location>
        <begin position="295"/>
        <end position="316"/>
    </location>
</feature>
<evidence type="ECO:0000256" key="2">
    <source>
        <dbReference type="ARBA" id="ARBA00022475"/>
    </source>
</evidence>
<feature type="transmembrane region" description="Helical" evidence="7">
    <location>
        <begin position="525"/>
        <end position="546"/>
    </location>
</feature>
<reference evidence="9" key="1">
    <citation type="submission" date="2021-12" db="EMBL/GenBank/DDBJ databases">
        <authorList>
            <person name="Criscuolo A."/>
        </authorList>
    </citation>
    <scope>NUCLEOTIDE SEQUENCE</scope>
    <source>
        <strain evidence="9">CIP111894</strain>
    </source>
</reference>
<evidence type="ECO:0000256" key="3">
    <source>
        <dbReference type="ARBA" id="ARBA00022692"/>
    </source>
</evidence>
<feature type="transmembrane region" description="Helical" evidence="7">
    <location>
        <begin position="111"/>
        <end position="136"/>
    </location>
</feature>
<comment type="similarity">
    <text evidence="6">Belongs to the ABC-4 integral membrane protein family.</text>
</comment>
<feature type="transmembrane region" description="Helical" evidence="7">
    <location>
        <begin position="566"/>
        <end position="586"/>
    </location>
</feature>